<dbReference type="EMBL" id="MHQJ01000035">
    <property type="protein sequence ID" value="OHA00855.1"/>
    <property type="molecule type" value="Genomic_DNA"/>
</dbReference>
<evidence type="ECO:0000313" key="2">
    <source>
        <dbReference type="Proteomes" id="UP000177362"/>
    </source>
</evidence>
<dbReference type="AlphaFoldDB" id="A0A1G2KN57"/>
<name>A0A1G2KN57_9BACT</name>
<sequence>MTKIQKILLGCIAVGVLLILTKSFWLERVSALYTLYTLRSDASLVLLPTPRALQSGDTKLFPGASTLGLYLQVPWEKFSTDERPRAIVLMAQGKDASIGVLENSDIRDEARLLNPRDYLRAEKYFSGAATDSNFLFYDAILSASPKNVSLLLVSRRSLALAALVYFKQIYFPPTVKEVYKFESTDIRGFQFDEEKNSIKQVTFFDKTDRMFTLIAKNLSEAELDAVLLSIKEAGASE</sequence>
<proteinExistence type="predicted"/>
<organism evidence="1 2">
    <name type="scientific">Candidatus Sungbacteria bacterium RIFCSPHIGHO2_02_FULL_49_12</name>
    <dbReference type="NCBI Taxonomy" id="1802271"/>
    <lineage>
        <taxon>Bacteria</taxon>
        <taxon>Candidatus Sungiibacteriota</taxon>
    </lineage>
</organism>
<reference evidence="1 2" key="1">
    <citation type="journal article" date="2016" name="Nat. Commun.">
        <title>Thousands of microbial genomes shed light on interconnected biogeochemical processes in an aquifer system.</title>
        <authorList>
            <person name="Anantharaman K."/>
            <person name="Brown C.T."/>
            <person name="Hug L.A."/>
            <person name="Sharon I."/>
            <person name="Castelle C.J."/>
            <person name="Probst A.J."/>
            <person name="Thomas B.C."/>
            <person name="Singh A."/>
            <person name="Wilkins M.J."/>
            <person name="Karaoz U."/>
            <person name="Brodie E.L."/>
            <person name="Williams K.H."/>
            <person name="Hubbard S.S."/>
            <person name="Banfield J.F."/>
        </authorList>
    </citation>
    <scope>NUCLEOTIDE SEQUENCE [LARGE SCALE GENOMIC DNA]</scope>
</reference>
<accession>A0A1G2KN57</accession>
<dbReference type="Proteomes" id="UP000177362">
    <property type="component" value="Unassembled WGS sequence"/>
</dbReference>
<evidence type="ECO:0000313" key="1">
    <source>
        <dbReference type="EMBL" id="OHA00855.1"/>
    </source>
</evidence>
<protein>
    <submittedName>
        <fullName evidence="1">Uncharacterized protein</fullName>
    </submittedName>
</protein>
<gene>
    <name evidence="1" type="ORF">A3C11_03200</name>
</gene>
<comment type="caution">
    <text evidence="1">The sequence shown here is derived from an EMBL/GenBank/DDBJ whole genome shotgun (WGS) entry which is preliminary data.</text>
</comment>